<dbReference type="EMBL" id="JAMTCP010000004">
    <property type="protein sequence ID" value="MCP2257505.1"/>
    <property type="molecule type" value="Genomic_DNA"/>
</dbReference>
<dbReference type="Gene3D" id="3.40.50.1820">
    <property type="entry name" value="alpha/beta hydrolase"/>
    <property type="match status" value="1"/>
</dbReference>
<evidence type="ECO:0000259" key="1">
    <source>
        <dbReference type="Pfam" id="PF12697"/>
    </source>
</evidence>
<feature type="domain" description="AB hydrolase-1" evidence="1">
    <location>
        <begin position="53"/>
        <end position="275"/>
    </location>
</feature>
<accession>A0ABT1HPR9</accession>
<name>A0ABT1HPR9_STRSD</name>
<comment type="caution">
    <text evidence="2">The sequence shown here is derived from an EMBL/GenBank/DDBJ whole genome shotgun (WGS) entry which is preliminary data.</text>
</comment>
<dbReference type="SUPFAM" id="SSF53474">
    <property type="entry name" value="alpha/beta-Hydrolases"/>
    <property type="match status" value="1"/>
</dbReference>
<organism evidence="2 3">
    <name type="scientific">Streptoalloteichus tenebrarius (strain ATCC 17920 / DSM 40477 / JCM 4838 / CBS 697.72 / NBRC 16177 / NCIMB 11028 / NRRL B-12390 / A12253. 1 / ISP 5477)</name>
    <name type="common">Streptomyces tenebrarius</name>
    <dbReference type="NCBI Taxonomy" id="1933"/>
    <lineage>
        <taxon>Bacteria</taxon>
        <taxon>Bacillati</taxon>
        <taxon>Actinomycetota</taxon>
        <taxon>Actinomycetes</taxon>
        <taxon>Pseudonocardiales</taxon>
        <taxon>Pseudonocardiaceae</taxon>
        <taxon>Streptoalloteichus</taxon>
    </lineage>
</organism>
<dbReference type="Pfam" id="PF12697">
    <property type="entry name" value="Abhydrolase_6"/>
    <property type="match status" value="1"/>
</dbReference>
<dbReference type="InterPro" id="IPR000073">
    <property type="entry name" value="AB_hydrolase_1"/>
</dbReference>
<keyword evidence="3" id="KW-1185">Reference proteome</keyword>
<dbReference type="InterPro" id="IPR050266">
    <property type="entry name" value="AB_hydrolase_sf"/>
</dbReference>
<dbReference type="RefSeq" id="WP_253668460.1">
    <property type="nucleotide sequence ID" value="NZ_JAMTCP010000004.1"/>
</dbReference>
<dbReference type="Proteomes" id="UP001205311">
    <property type="component" value="Unassembled WGS sequence"/>
</dbReference>
<dbReference type="PANTHER" id="PTHR43798">
    <property type="entry name" value="MONOACYLGLYCEROL LIPASE"/>
    <property type="match status" value="1"/>
</dbReference>
<protein>
    <submittedName>
        <fullName evidence="2">Pimeloyl-ACP methyl ester carboxylesterase</fullName>
    </submittedName>
</protein>
<evidence type="ECO:0000313" key="2">
    <source>
        <dbReference type="EMBL" id="MCP2257505.1"/>
    </source>
</evidence>
<sequence>MSIYRSEAGARLLRTRYLNALERWPTDHERLQVPTPEGETFVLASGPADAPPLVLLHGSGSNSTQWMDRIPDLVRHFRVYCVDVIGEPGLSAPSRPPLDSDRYARWLDAVLDLLGVERVRIMGMSLGGWLALDYATRRPARVERLALSCPGGLGRQKKGFLLKAILLSPLGRWGQRRSVAGTLGPALSALPPAQAELVLDEVLRVSRNYRYRPAALPVFDDDTLRRLTMPVHVVVGDEDVMFDSLETKRRLETVVPHATVRLLRGIGHFVPAQTAAEIEFLTSTGQHGSRSRRGSDVRGF</sequence>
<dbReference type="InterPro" id="IPR029058">
    <property type="entry name" value="AB_hydrolase_fold"/>
</dbReference>
<evidence type="ECO:0000313" key="3">
    <source>
        <dbReference type="Proteomes" id="UP001205311"/>
    </source>
</evidence>
<gene>
    <name evidence="2" type="ORF">LX15_001190</name>
</gene>
<dbReference type="PANTHER" id="PTHR43798:SF33">
    <property type="entry name" value="HYDROLASE, PUTATIVE (AFU_ORTHOLOGUE AFUA_2G14860)-RELATED"/>
    <property type="match status" value="1"/>
</dbReference>
<proteinExistence type="predicted"/>
<reference evidence="2 3" key="1">
    <citation type="submission" date="2022-06" db="EMBL/GenBank/DDBJ databases">
        <title>Genomic Encyclopedia of Archaeal and Bacterial Type Strains, Phase II (KMG-II): from individual species to whole genera.</title>
        <authorList>
            <person name="Goeker M."/>
        </authorList>
    </citation>
    <scope>NUCLEOTIDE SEQUENCE [LARGE SCALE GENOMIC DNA]</scope>
    <source>
        <strain evidence="2 3">DSM 40477</strain>
    </source>
</reference>